<sequence length="68" mass="7095">GTGGSGLSPDGDFLEPAEDPEALDVVDDIIDELIELVLRRGGWIALAEPGRLTAHDGVALTLRTKAAQ</sequence>
<evidence type="ECO:0000313" key="1">
    <source>
        <dbReference type="EMBL" id="EYR61807.1"/>
    </source>
</evidence>
<accession>A0A021VRT0</accession>
<gene>
    <name evidence="1" type="ORF">N866_16080</name>
</gene>
<protein>
    <submittedName>
        <fullName evidence="1">Uncharacterized protein</fullName>
    </submittedName>
</protein>
<dbReference type="RefSeq" id="WP_034229867.1">
    <property type="nucleotide sequence ID" value="NZ_AXCW01000509.1"/>
</dbReference>
<name>A0A021VRT0_9CELL</name>
<keyword evidence="2" id="KW-1185">Reference proteome</keyword>
<organism evidence="1 2">
    <name type="scientific">Actinotalea ferrariae CF5-4</name>
    <dbReference type="NCBI Taxonomy" id="948458"/>
    <lineage>
        <taxon>Bacteria</taxon>
        <taxon>Bacillati</taxon>
        <taxon>Actinomycetota</taxon>
        <taxon>Actinomycetes</taxon>
        <taxon>Micrococcales</taxon>
        <taxon>Cellulomonadaceae</taxon>
        <taxon>Actinotalea</taxon>
    </lineage>
</organism>
<dbReference type="AlphaFoldDB" id="A0A021VRT0"/>
<dbReference type="EMBL" id="AXCW01000509">
    <property type="protein sequence ID" value="EYR61807.1"/>
    <property type="molecule type" value="Genomic_DNA"/>
</dbReference>
<comment type="caution">
    <text evidence="1">The sequence shown here is derived from an EMBL/GenBank/DDBJ whole genome shotgun (WGS) entry which is preliminary data.</text>
</comment>
<proteinExistence type="predicted"/>
<reference evidence="1 2" key="1">
    <citation type="submission" date="2014-01" db="EMBL/GenBank/DDBJ databases">
        <title>Actinotalea ferrariae CF5-4.</title>
        <authorList>
            <person name="Chen F."/>
            <person name="Li Y."/>
            <person name="Wang G."/>
        </authorList>
    </citation>
    <scope>NUCLEOTIDE SEQUENCE [LARGE SCALE GENOMIC DNA]</scope>
    <source>
        <strain evidence="1 2">CF5-4</strain>
    </source>
</reference>
<evidence type="ECO:0000313" key="2">
    <source>
        <dbReference type="Proteomes" id="UP000019753"/>
    </source>
</evidence>
<feature type="non-terminal residue" evidence="1">
    <location>
        <position position="1"/>
    </location>
</feature>
<dbReference type="Proteomes" id="UP000019753">
    <property type="component" value="Unassembled WGS sequence"/>
</dbReference>